<evidence type="ECO:0000256" key="3">
    <source>
        <dbReference type="ARBA" id="ARBA00023027"/>
    </source>
</evidence>
<dbReference type="GO" id="GO:0017136">
    <property type="term" value="F:histone deacetylase activity, NAD-dependent"/>
    <property type="evidence" value="ECO:0007669"/>
    <property type="project" value="TreeGrafter"/>
</dbReference>
<dbReference type="Pfam" id="PF02146">
    <property type="entry name" value="SIR2"/>
    <property type="match status" value="1"/>
</dbReference>
<feature type="binding site" evidence="4">
    <location>
        <position position="144"/>
    </location>
    <ligand>
        <name>Zn(2+)</name>
        <dbReference type="ChEBI" id="CHEBI:29105"/>
    </ligand>
</feature>
<dbReference type="Gene3D" id="3.40.50.1220">
    <property type="entry name" value="TPP-binding domain"/>
    <property type="match status" value="1"/>
</dbReference>
<dbReference type="PANTHER" id="PTHR11085">
    <property type="entry name" value="NAD-DEPENDENT PROTEIN DEACYLASE SIRTUIN-5, MITOCHONDRIAL-RELATED"/>
    <property type="match status" value="1"/>
</dbReference>
<gene>
    <name evidence="6" type="ORF">DD236_09195</name>
</gene>
<dbReference type="GO" id="GO:0046872">
    <property type="term" value="F:metal ion binding"/>
    <property type="evidence" value="ECO:0007669"/>
    <property type="project" value="UniProtKB-KW"/>
</dbReference>
<dbReference type="EMBL" id="QETB01000004">
    <property type="protein sequence ID" value="PWF26228.1"/>
    <property type="molecule type" value="Genomic_DNA"/>
</dbReference>
<feature type="binding site" evidence="4">
    <location>
        <position position="199"/>
    </location>
    <ligand>
        <name>Zn(2+)</name>
        <dbReference type="ChEBI" id="CHEBI:29105"/>
    </ligand>
</feature>
<organism evidence="6 7">
    <name type="scientific">Ancrocorticia populi</name>
    <dbReference type="NCBI Taxonomy" id="2175228"/>
    <lineage>
        <taxon>Bacteria</taxon>
        <taxon>Bacillati</taxon>
        <taxon>Actinomycetota</taxon>
        <taxon>Actinomycetes</taxon>
        <taxon>Actinomycetales</taxon>
        <taxon>Actinomycetaceae</taxon>
        <taxon>Ancrocorticia</taxon>
    </lineage>
</organism>
<name>A0A2V1K982_9ACTO</name>
<evidence type="ECO:0000256" key="1">
    <source>
        <dbReference type="ARBA" id="ARBA00012928"/>
    </source>
</evidence>
<sequence length="294" mass="31712">MSTSQELRRVRDPLAGLETPLQRGTASEAYSLLNPAYTAVITGAGVSTDSGIPDYRSPGSPSRSPMTGQAFRASHNNRQLYWARGYVGWEHYRQFSPNQTHYDLAALNPASLITQNVDGLHRAAGSDPVLELHGSLYQVVCLTCGRVWSRDWMQEQLAGLNPGFMTSATVAGGDVEINPDGDVELNEVTGFRIPDCPVCHGILKPDVVYFGEQVRPQVAAAATQAVEDAESVLVLGSSLAVHSALRLVRMASREQKPIVVVTDGPTRADDLATVRVVGRVAPFVAGWRAELMGD</sequence>
<dbReference type="GO" id="GO:0070403">
    <property type="term" value="F:NAD+ binding"/>
    <property type="evidence" value="ECO:0007669"/>
    <property type="project" value="InterPro"/>
</dbReference>
<dbReference type="RefSeq" id="WP_109094055.1">
    <property type="nucleotide sequence ID" value="NZ_QETB01000004.1"/>
</dbReference>
<proteinExistence type="predicted"/>
<dbReference type="SUPFAM" id="SSF52467">
    <property type="entry name" value="DHS-like NAD/FAD-binding domain"/>
    <property type="match status" value="1"/>
</dbReference>
<keyword evidence="7" id="KW-1185">Reference proteome</keyword>
<dbReference type="PANTHER" id="PTHR11085:SF10">
    <property type="entry name" value="NAD-DEPENDENT PROTEIN DEACYLASE SIRTUIN-5, MITOCHONDRIAL-RELATED"/>
    <property type="match status" value="1"/>
</dbReference>
<evidence type="ECO:0000256" key="4">
    <source>
        <dbReference type="PROSITE-ProRule" id="PRU00236"/>
    </source>
</evidence>
<dbReference type="InterPro" id="IPR026591">
    <property type="entry name" value="Sirtuin_cat_small_dom_sf"/>
</dbReference>
<feature type="active site" description="Proton acceptor" evidence="4">
    <location>
        <position position="133"/>
    </location>
</feature>
<evidence type="ECO:0000259" key="5">
    <source>
        <dbReference type="PROSITE" id="PS50305"/>
    </source>
</evidence>
<reference evidence="7" key="1">
    <citation type="submission" date="2018-05" db="EMBL/GenBank/DDBJ databases">
        <authorList>
            <person name="Li Y."/>
        </authorList>
    </citation>
    <scope>NUCLEOTIDE SEQUENCE [LARGE SCALE GENOMIC DNA]</scope>
    <source>
        <strain evidence="7">sk1b4</strain>
    </source>
</reference>
<keyword evidence="4" id="KW-0862">Zinc</keyword>
<evidence type="ECO:0000313" key="7">
    <source>
        <dbReference type="Proteomes" id="UP000245283"/>
    </source>
</evidence>
<dbReference type="Gene3D" id="3.30.1600.10">
    <property type="entry name" value="SIR2/SIRT2 'Small Domain"/>
    <property type="match status" value="1"/>
</dbReference>
<comment type="caution">
    <text evidence="6">The sequence shown here is derived from an EMBL/GenBank/DDBJ whole genome shotgun (WGS) entry which is preliminary data.</text>
</comment>
<dbReference type="AlphaFoldDB" id="A0A2V1K982"/>
<dbReference type="InterPro" id="IPR026590">
    <property type="entry name" value="Ssirtuin_cat_dom"/>
</dbReference>
<keyword evidence="2" id="KW-0808">Transferase</keyword>
<keyword evidence="4" id="KW-0479">Metal-binding</keyword>
<keyword evidence="3" id="KW-0520">NAD</keyword>
<dbReference type="InterPro" id="IPR050134">
    <property type="entry name" value="NAD-dep_sirtuin_deacylases"/>
</dbReference>
<dbReference type="PROSITE" id="PS50305">
    <property type="entry name" value="SIRTUIN"/>
    <property type="match status" value="1"/>
</dbReference>
<dbReference type="OrthoDB" id="9800582at2"/>
<dbReference type="InterPro" id="IPR003000">
    <property type="entry name" value="Sirtuin"/>
</dbReference>
<feature type="binding site" evidence="4">
    <location>
        <position position="196"/>
    </location>
    <ligand>
        <name>Zn(2+)</name>
        <dbReference type="ChEBI" id="CHEBI:29105"/>
    </ligand>
</feature>
<dbReference type="InterPro" id="IPR029035">
    <property type="entry name" value="DHS-like_NAD/FAD-binding_dom"/>
</dbReference>
<feature type="domain" description="Deacetylase sirtuin-type" evidence="5">
    <location>
        <begin position="19"/>
        <end position="294"/>
    </location>
</feature>
<dbReference type="EC" id="2.3.1.286" evidence="1"/>
<dbReference type="Proteomes" id="UP000245283">
    <property type="component" value="Unassembled WGS sequence"/>
</dbReference>
<evidence type="ECO:0000313" key="6">
    <source>
        <dbReference type="EMBL" id="PWF26228.1"/>
    </source>
</evidence>
<protein>
    <recommendedName>
        <fullName evidence="1">protein acetyllysine N-acetyltransferase</fullName>
        <ecNumber evidence="1">2.3.1.286</ecNumber>
    </recommendedName>
</protein>
<accession>A0A2V1K982</accession>
<evidence type="ECO:0000256" key="2">
    <source>
        <dbReference type="ARBA" id="ARBA00022679"/>
    </source>
</evidence>
<feature type="binding site" evidence="4">
    <location>
        <position position="141"/>
    </location>
    <ligand>
        <name>Zn(2+)</name>
        <dbReference type="ChEBI" id="CHEBI:29105"/>
    </ligand>
</feature>